<dbReference type="VEuPathDB" id="CryptoDB:Vbra_12797"/>
<accession>A0A0G4EQM5</accession>
<dbReference type="InParanoid" id="A0A0G4EQM5"/>
<sequence>MLFELFPACLCGCRREINVDPTPEDLVARPPCAPSFFIDEATEERSPLGVQCCTAAVQEGDIVIAATDGVFDNIKMDGMLDIIGQQDKNDAEAIAQAIGRAAYSRSLGRGGKKDDVTVVVGVVCGGAVTEADGEVCIAGGEDGGRMNTKAALGRSLMVLKAIPRAAEDALPLYDFAHRVWRQGGCAIASPTPYRKHVLTREWLAVFVPVLSRIA</sequence>
<evidence type="ECO:0000313" key="1">
    <source>
        <dbReference type="EMBL" id="CEM00528.1"/>
    </source>
</evidence>
<keyword evidence="2" id="KW-1185">Reference proteome</keyword>
<organism evidence="1 2">
    <name type="scientific">Vitrella brassicaformis (strain CCMP3155)</name>
    <dbReference type="NCBI Taxonomy" id="1169540"/>
    <lineage>
        <taxon>Eukaryota</taxon>
        <taxon>Sar</taxon>
        <taxon>Alveolata</taxon>
        <taxon>Colpodellida</taxon>
        <taxon>Vitrellaceae</taxon>
        <taxon>Vitrella</taxon>
    </lineage>
</organism>
<dbReference type="Gene3D" id="3.60.40.10">
    <property type="entry name" value="PPM-type phosphatase domain"/>
    <property type="match status" value="1"/>
</dbReference>
<protein>
    <submittedName>
        <fullName evidence="1">Uncharacterized protein</fullName>
    </submittedName>
</protein>
<dbReference type="STRING" id="1169540.A0A0G4EQM5"/>
<name>A0A0G4EQM5_VITBC</name>
<dbReference type="SUPFAM" id="SSF81606">
    <property type="entry name" value="PP2C-like"/>
    <property type="match status" value="1"/>
</dbReference>
<dbReference type="AlphaFoldDB" id="A0A0G4EQM5"/>
<dbReference type="Proteomes" id="UP000041254">
    <property type="component" value="Unassembled WGS sequence"/>
</dbReference>
<proteinExistence type="predicted"/>
<gene>
    <name evidence="1" type="ORF">Vbra_12797</name>
</gene>
<dbReference type="InterPro" id="IPR036457">
    <property type="entry name" value="PPM-type-like_dom_sf"/>
</dbReference>
<evidence type="ECO:0000313" key="2">
    <source>
        <dbReference type="Proteomes" id="UP000041254"/>
    </source>
</evidence>
<reference evidence="1 2" key="1">
    <citation type="submission" date="2014-11" db="EMBL/GenBank/DDBJ databases">
        <authorList>
            <person name="Zhu J."/>
            <person name="Qi W."/>
            <person name="Song R."/>
        </authorList>
    </citation>
    <scope>NUCLEOTIDE SEQUENCE [LARGE SCALE GENOMIC DNA]</scope>
</reference>
<dbReference type="EMBL" id="CDMY01000295">
    <property type="protein sequence ID" value="CEM00528.1"/>
    <property type="molecule type" value="Genomic_DNA"/>
</dbReference>